<feature type="domain" description="Reverse transcriptase" evidence="1">
    <location>
        <begin position="515"/>
        <end position="785"/>
    </location>
</feature>
<dbReference type="Pfam" id="PF03372">
    <property type="entry name" value="Exo_endo_phos"/>
    <property type="match status" value="1"/>
</dbReference>
<dbReference type="Proteomes" id="UP000663879">
    <property type="component" value="Unassembled WGS sequence"/>
</dbReference>
<sequence length="1006" mass="117793">MESLDYLNKLSKFSLSDFNIMHLNINSVNNKCFEVQQILKHSNFDILFFSETRLNSNKPVKQLKNCNYKEILYYRPNNSNKTSNEIGGGLLLYIKNGIKIVKQKVSSNLFEYIFIQIDVKNQLINFIISYKAPNMNNNEYLEQLDNLIFSLDPNIPLFVVGDLNIDSLNDLESNYNEFLNSNSLINFITTPTRIKTKFYKDSKEFRTKCSNLDVILHNGDLIKETMTIDCPFSDHFFTTAKLHINSFKKEPKEIYGRNLSAKNINLIVDEIAKINFFCIAQIESVDQSWLAFKTKIQTIIDRYSPIQKITLKDNDLFPWFDDELLYIKHCRDTAYKSYVLDKLNGLKYGLFYYWKNQFTKQYESKMINYFKMKTMTDFKNSKKFWEFYSSHIKIKSDKSNKPNSPAELFFKDQKANSIEEISEMFNLFFTSIKSDSKIEYEDCELFCDNFFDKLISDGSIKPNKFKFEPTNEAEICELISSLSDSSGPGFDGIPTKILKLISPFISKFLCTIFNRAIAEGKIPNDFKVAVVTPLFKNKGTLDDINNYRGISVLSPLSKVFEKIIYKQIYNYFDINKLMNDNQHGFRNSRSCETALHTIISQMFKTLSQRLIALFIFIDFKKAFDTVDSRILIIKLRKYGFDPGAIKLIVNYFLNRQQKVKFESYTSSFANIKFGVPQGSVLGPLLFLIFINDIVSYLINFEVKLFADDTTLSLKGNNLTELLEKFNSSIMHLTKCRNFNRIDINWSKTKIMFISKKRNIILPSSILIDKTNVEVVDSFKLLGVTIDNKLNFLKHVYDIRKTINSRLHAIIDLFQLSFPVKLQFFKTFILPHFDYSITITAYFPKKTIQKIADAYYLCLYKLFNINPTIINNNDFNYFNSNLEKLNINCFVHRLVIRFSNFIYSILNNPNAPIELKEGLKFNHELERPYSLRNNNKLTIPSKGKYNEYGEKTFSYFFSKFINGVILNEIKHSPNTFNARIRNNVNYRYLDFINCFSNFDLNFKKFDF</sequence>
<reference evidence="2" key="1">
    <citation type="submission" date="2021-02" db="EMBL/GenBank/DDBJ databases">
        <authorList>
            <person name="Nowell W R."/>
        </authorList>
    </citation>
    <scope>NUCLEOTIDE SEQUENCE</scope>
    <source>
        <strain evidence="2">Ploen Becks lab</strain>
    </source>
</reference>
<evidence type="ECO:0000313" key="2">
    <source>
        <dbReference type="EMBL" id="CAF0722107.1"/>
    </source>
</evidence>
<evidence type="ECO:0000313" key="3">
    <source>
        <dbReference type="Proteomes" id="UP000663879"/>
    </source>
</evidence>
<dbReference type="Pfam" id="PF00078">
    <property type="entry name" value="RVT_1"/>
    <property type="match status" value="1"/>
</dbReference>
<dbReference type="InterPro" id="IPR000477">
    <property type="entry name" value="RT_dom"/>
</dbReference>
<dbReference type="CDD" id="cd01650">
    <property type="entry name" value="RT_nLTR_like"/>
    <property type="match status" value="1"/>
</dbReference>
<dbReference type="SUPFAM" id="SSF56672">
    <property type="entry name" value="DNA/RNA polymerases"/>
    <property type="match status" value="1"/>
</dbReference>
<name>A0A813MHP2_9BILA</name>
<gene>
    <name evidence="2" type="ORF">OXX778_LOCUS2236</name>
</gene>
<dbReference type="EMBL" id="CAJNOC010000169">
    <property type="protein sequence ID" value="CAF0722107.1"/>
    <property type="molecule type" value="Genomic_DNA"/>
</dbReference>
<dbReference type="PROSITE" id="PS50878">
    <property type="entry name" value="RT_POL"/>
    <property type="match status" value="1"/>
</dbReference>
<comment type="caution">
    <text evidence="2">The sequence shown here is derived from an EMBL/GenBank/DDBJ whole genome shotgun (WGS) entry which is preliminary data.</text>
</comment>
<accession>A0A813MHP2</accession>
<dbReference type="OrthoDB" id="5953030at2759"/>
<dbReference type="GO" id="GO:0003824">
    <property type="term" value="F:catalytic activity"/>
    <property type="evidence" value="ECO:0007669"/>
    <property type="project" value="InterPro"/>
</dbReference>
<dbReference type="Gene3D" id="3.60.10.10">
    <property type="entry name" value="Endonuclease/exonuclease/phosphatase"/>
    <property type="match status" value="1"/>
</dbReference>
<dbReference type="AlphaFoldDB" id="A0A813MHP2"/>
<dbReference type="InterPro" id="IPR043502">
    <property type="entry name" value="DNA/RNA_pol_sf"/>
</dbReference>
<protein>
    <recommendedName>
        <fullName evidence="1">Reverse transcriptase domain-containing protein</fullName>
    </recommendedName>
</protein>
<dbReference type="InterPro" id="IPR036691">
    <property type="entry name" value="Endo/exonu/phosph_ase_sf"/>
</dbReference>
<proteinExistence type="predicted"/>
<dbReference type="InterPro" id="IPR005135">
    <property type="entry name" value="Endo/exonuclease/phosphatase"/>
</dbReference>
<organism evidence="2 3">
    <name type="scientific">Brachionus calyciflorus</name>
    <dbReference type="NCBI Taxonomy" id="104777"/>
    <lineage>
        <taxon>Eukaryota</taxon>
        <taxon>Metazoa</taxon>
        <taxon>Spiralia</taxon>
        <taxon>Gnathifera</taxon>
        <taxon>Rotifera</taxon>
        <taxon>Eurotatoria</taxon>
        <taxon>Monogononta</taxon>
        <taxon>Pseudotrocha</taxon>
        <taxon>Ploima</taxon>
        <taxon>Brachionidae</taxon>
        <taxon>Brachionus</taxon>
    </lineage>
</organism>
<keyword evidence="3" id="KW-1185">Reference proteome</keyword>
<evidence type="ECO:0000259" key="1">
    <source>
        <dbReference type="PROSITE" id="PS50878"/>
    </source>
</evidence>
<dbReference type="SUPFAM" id="SSF56219">
    <property type="entry name" value="DNase I-like"/>
    <property type="match status" value="1"/>
</dbReference>
<dbReference type="PANTHER" id="PTHR33332">
    <property type="entry name" value="REVERSE TRANSCRIPTASE DOMAIN-CONTAINING PROTEIN"/>
    <property type="match status" value="1"/>
</dbReference>